<evidence type="ECO:0000313" key="2">
    <source>
        <dbReference type="Proteomes" id="UP000829398"/>
    </source>
</evidence>
<dbReference type="EMBL" id="CM039176">
    <property type="protein sequence ID" value="KAH9716235.1"/>
    <property type="molecule type" value="Genomic_DNA"/>
</dbReference>
<accession>A0ACB8JFL9</accession>
<dbReference type="Proteomes" id="UP000829398">
    <property type="component" value="Chromosome 7"/>
</dbReference>
<comment type="caution">
    <text evidence="1">The sequence shown here is derived from an EMBL/GenBank/DDBJ whole genome shotgun (WGS) entry which is preliminary data.</text>
</comment>
<gene>
    <name evidence="1" type="ORF">KPL71_021387</name>
</gene>
<keyword evidence="2" id="KW-1185">Reference proteome</keyword>
<reference evidence="2" key="1">
    <citation type="journal article" date="2023" name="Hortic. Res.">
        <title>A chromosome-level phased genome enabling allele-level studies in sweet orange: a case study on citrus Huanglongbing tolerance.</title>
        <authorList>
            <person name="Wu B."/>
            <person name="Yu Q."/>
            <person name="Deng Z."/>
            <person name="Duan Y."/>
            <person name="Luo F."/>
            <person name="Gmitter F. Jr."/>
        </authorList>
    </citation>
    <scope>NUCLEOTIDE SEQUENCE [LARGE SCALE GENOMIC DNA]</scope>
    <source>
        <strain evidence="2">cv. Valencia</strain>
    </source>
</reference>
<name>A0ACB8JFL9_CITSI</name>
<proteinExistence type="predicted"/>
<protein>
    <submittedName>
        <fullName evidence="1">ANK REP REGION domain-containing protein</fullName>
    </submittedName>
</protein>
<evidence type="ECO:0000313" key="1">
    <source>
        <dbReference type="EMBL" id="KAH9716235.1"/>
    </source>
</evidence>
<organism evidence="1 2">
    <name type="scientific">Citrus sinensis</name>
    <name type="common">Sweet orange</name>
    <name type="synonym">Citrus aurantium var. sinensis</name>
    <dbReference type="NCBI Taxonomy" id="2711"/>
    <lineage>
        <taxon>Eukaryota</taxon>
        <taxon>Viridiplantae</taxon>
        <taxon>Streptophyta</taxon>
        <taxon>Embryophyta</taxon>
        <taxon>Tracheophyta</taxon>
        <taxon>Spermatophyta</taxon>
        <taxon>Magnoliopsida</taxon>
        <taxon>eudicotyledons</taxon>
        <taxon>Gunneridae</taxon>
        <taxon>Pentapetalae</taxon>
        <taxon>rosids</taxon>
        <taxon>malvids</taxon>
        <taxon>Sapindales</taxon>
        <taxon>Rutaceae</taxon>
        <taxon>Aurantioideae</taxon>
        <taxon>Citrus</taxon>
    </lineage>
</organism>
<sequence>MADSQQASSINAQRESTVARVLFRALRRGDAATVRESARLNGNGILDMSQNRDTALHIAARFGHKNVVMEILELRPDLVSVENHKSETPMHVAARAGNFGVAKIFMRPHGNGNNTGTFDDILRKQDEEGNTPLHNAVRKCDGKMAFTMIRKDPELICYINKAGQSPLSLAIDAGLTHIACCIIKEKLSVLDHRGPNDLTLLHIAIIKSNFVVMAKILEAKRDLINVLDKRDRNPLHYAAALGHFEIACRLSDEDDTLAYERDCNGQSPLHLASENGKLSLLKRLLHSYPDSIEFLDKKNRNILHLAAQNGHANVVVFISKLPEIEDMINSSDLEGNTPLHLAAINNHFNIVLILARNMRVNIRATNEKKQTALAIVQLSNDPLEMSKFFATKALELAYERPSLHQNDILEGHGGSASGTGTTTTDLIAGLVSMLLAFMTGLWIVLSYNLSLAITVCAIGLCLPIIIFIAIACFDSVYKHLYSSTQLLMTELDTIEMVDIYKNLKVSGSATGLILESSGRLMMLLFRRVMALFLDPDERSYRLSSAIFWLTELPQRYKYSPFSLFIPELVTPLSSPVWQHIQHLFMPVVSRISRRNVSPNHSEQDSLL</sequence>